<reference evidence="2" key="1">
    <citation type="journal article" date="2019" name="Int. J. Syst. Evol. Microbiol.">
        <title>The Global Catalogue of Microorganisms (GCM) 10K type strain sequencing project: providing services to taxonomists for standard genome sequencing and annotation.</title>
        <authorList>
            <consortium name="The Broad Institute Genomics Platform"/>
            <consortium name="The Broad Institute Genome Sequencing Center for Infectious Disease"/>
            <person name="Wu L."/>
            <person name="Ma J."/>
        </authorList>
    </citation>
    <scope>NUCLEOTIDE SEQUENCE [LARGE SCALE GENOMIC DNA]</scope>
    <source>
        <strain evidence="2">CCUG 62953</strain>
    </source>
</reference>
<proteinExistence type="predicted"/>
<dbReference type="Proteomes" id="UP001597135">
    <property type="component" value="Unassembled WGS sequence"/>
</dbReference>
<accession>A0ABW3ZQ26</accession>
<dbReference type="RefSeq" id="WP_386806339.1">
    <property type="nucleotide sequence ID" value="NZ_JBHTMU010000070.1"/>
</dbReference>
<comment type="caution">
    <text evidence="1">The sequence shown here is derived from an EMBL/GenBank/DDBJ whole genome shotgun (WGS) entry which is preliminary data.</text>
</comment>
<sequence length="182" mass="20697">RLDISPLCFRAVNHALRLRSMGPEPRAYLSIIETKGKRVTIKGKPLVELSLKLRNLGQSPARHGKVTIARFAMTLLEKKLPPNELKEVWRKNKDSYAQFFQIAASQETSVPVTVKNNLAVTARRECDETGIHAYYAIIEWYDIFGDRNSEVFTLFSEGNYAEDEVFDLSHQIFFGVTKGAAY</sequence>
<evidence type="ECO:0000313" key="2">
    <source>
        <dbReference type="Proteomes" id="UP001597135"/>
    </source>
</evidence>
<organism evidence="1 2">
    <name type="scientific">Litorisediminicola beolgyonensis</name>
    <dbReference type="NCBI Taxonomy" id="1173614"/>
    <lineage>
        <taxon>Bacteria</taxon>
        <taxon>Pseudomonadati</taxon>
        <taxon>Pseudomonadota</taxon>
        <taxon>Alphaproteobacteria</taxon>
        <taxon>Rhodobacterales</taxon>
        <taxon>Paracoccaceae</taxon>
        <taxon>Litorisediminicola</taxon>
    </lineage>
</organism>
<gene>
    <name evidence="1" type="ORF">ACFQ4E_20205</name>
</gene>
<evidence type="ECO:0000313" key="1">
    <source>
        <dbReference type="EMBL" id="MFD1344763.1"/>
    </source>
</evidence>
<dbReference type="EMBL" id="JBHTMU010000070">
    <property type="protein sequence ID" value="MFD1344763.1"/>
    <property type="molecule type" value="Genomic_DNA"/>
</dbReference>
<name>A0ABW3ZQ26_9RHOB</name>
<protein>
    <submittedName>
        <fullName evidence="1">Uncharacterized protein</fullName>
    </submittedName>
</protein>
<keyword evidence="2" id="KW-1185">Reference proteome</keyword>
<feature type="non-terminal residue" evidence="1">
    <location>
        <position position="1"/>
    </location>
</feature>